<feature type="domain" description="F-box" evidence="1">
    <location>
        <begin position="74"/>
        <end position="121"/>
    </location>
</feature>
<organism evidence="3">
    <name type="scientific">Caenorhabditis remanei</name>
    <name type="common">Caenorhabditis vulgaris</name>
    <dbReference type="NCBI Taxonomy" id="31234"/>
    <lineage>
        <taxon>Eukaryota</taxon>
        <taxon>Metazoa</taxon>
        <taxon>Ecdysozoa</taxon>
        <taxon>Nematoda</taxon>
        <taxon>Chromadorea</taxon>
        <taxon>Rhabditida</taxon>
        <taxon>Rhabditina</taxon>
        <taxon>Rhabditomorpha</taxon>
        <taxon>Rhabditoidea</taxon>
        <taxon>Rhabditidae</taxon>
        <taxon>Peloderinae</taxon>
        <taxon>Caenorhabditis</taxon>
    </lineage>
</organism>
<name>E3NID0_CAERE</name>
<dbReference type="PANTHER" id="PTHR23015:SF4">
    <property type="entry name" value="DUF38 DOMAIN-CONTAINING PROTEIN-RELATED"/>
    <property type="match status" value="1"/>
</dbReference>
<sequence length="381" mass="44766">MAPLPDSFKNNSTFLKSCILYEALHKKPVSQSYRNFCEKIGDDVMSYYDFEYWYCRFYHGEMDFEHDRSTDPPHHTFPQLPAEIHDMILKSLNCKAKINMRRVCKRMKQIIGNQVVMYNQISVSLGGNSLSVKLNDKKCVEYQKDTDNTFCVIRRPGKPDQKKSTGYLETALQDMSFSLRFLTIRTQKLTIDLEKDAPLDFLNTLAKYFTKNRFLARRIVILISKKTDCPKILELMEPGFLEEIFIGHHTKRCVSNWADSIYVLEQWKQATHVDLSDYIKLEFNQLRHYYHLKHFEVELKDFTMEQADVMRNKLISLPQFESCKIFAPGFSAPRLKTWELKELPGIGTGTESKIYRYAREDTDKVLDIEFLGQHFFSISRA</sequence>
<dbReference type="OMA" id="HIESTKY"/>
<dbReference type="InterPro" id="IPR040161">
    <property type="entry name" value="FB224"/>
</dbReference>
<dbReference type="HOGENOM" id="CLU_030831_3_3_1"/>
<dbReference type="InterPro" id="IPR001810">
    <property type="entry name" value="F-box_dom"/>
</dbReference>
<dbReference type="SMART" id="SM00256">
    <property type="entry name" value="FBOX"/>
    <property type="match status" value="1"/>
</dbReference>
<dbReference type="Pfam" id="PF17906">
    <property type="entry name" value="HTH_48"/>
    <property type="match status" value="1"/>
</dbReference>
<dbReference type="Pfam" id="PF00646">
    <property type="entry name" value="F-box"/>
    <property type="match status" value="1"/>
</dbReference>
<dbReference type="EMBL" id="DS268698">
    <property type="protein sequence ID" value="EFO98844.1"/>
    <property type="molecule type" value="Genomic_DNA"/>
</dbReference>
<dbReference type="AlphaFoldDB" id="E3NID0"/>
<dbReference type="GO" id="GO:0045087">
    <property type="term" value="P:innate immune response"/>
    <property type="evidence" value="ECO:0007669"/>
    <property type="project" value="TreeGrafter"/>
</dbReference>
<dbReference type="PROSITE" id="PS50181">
    <property type="entry name" value="FBOX"/>
    <property type="match status" value="1"/>
</dbReference>
<proteinExistence type="predicted"/>
<dbReference type="InterPro" id="IPR002900">
    <property type="entry name" value="DUF38/FTH_CAE_spp"/>
</dbReference>
<dbReference type="Gene3D" id="1.10.10.1450">
    <property type="match status" value="1"/>
</dbReference>
<keyword evidence="3" id="KW-1185">Reference proteome</keyword>
<evidence type="ECO:0000313" key="3">
    <source>
        <dbReference type="Proteomes" id="UP000008281"/>
    </source>
</evidence>
<dbReference type="InParanoid" id="E3NID0"/>
<reference evidence="2" key="1">
    <citation type="submission" date="2007-07" db="EMBL/GenBank/DDBJ databases">
        <title>PCAP assembly of the Caenorhabditis remanei genome.</title>
        <authorList>
            <consortium name="The Caenorhabditis remanei Sequencing Consortium"/>
            <person name="Wilson R.K."/>
        </authorList>
    </citation>
    <scope>NUCLEOTIDE SEQUENCE [LARGE SCALE GENOMIC DNA]</scope>
    <source>
        <strain evidence="2">PB4641</strain>
    </source>
</reference>
<dbReference type="SUPFAM" id="SSF81383">
    <property type="entry name" value="F-box domain"/>
    <property type="match status" value="1"/>
</dbReference>
<accession>E3NID0</accession>
<dbReference type="PANTHER" id="PTHR23015">
    <property type="entry name" value="UNCHARACTERIZED C.ELEGANS PROTEIN"/>
    <property type="match status" value="1"/>
</dbReference>
<protein>
    <recommendedName>
        <fullName evidence="1">F-box domain-containing protein</fullName>
    </recommendedName>
</protein>
<dbReference type="InterPro" id="IPR041426">
    <property type="entry name" value="Mos1_HTH"/>
</dbReference>
<dbReference type="Proteomes" id="UP000008281">
    <property type="component" value="Unassembled WGS sequence"/>
</dbReference>
<dbReference type="OrthoDB" id="5879322at2759"/>
<gene>
    <name evidence="2" type="ORF">CRE_04353</name>
</gene>
<evidence type="ECO:0000313" key="2">
    <source>
        <dbReference type="EMBL" id="EFO98844.1"/>
    </source>
</evidence>
<dbReference type="FunCoup" id="E3NID0">
    <property type="interactions" value="779"/>
</dbReference>
<dbReference type="InterPro" id="IPR036047">
    <property type="entry name" value="F-box-like_dom_sf"/>
</dbReference>
<evidence type="ECO:0000259" key="1">
    <source>
        <dbReference type="PROSITE" id="PS50181"/>
    </source>
</evidence>
<dbReference type="Pfam" id="PF01827">
    <property type="entry name" value="FTH"/>
    <property type="match status" value="1"/>
</dbReference>